<proteinExistence type="predicted"/>
<feature type="compositionally biased region" description="Pro residues" evidence="1">
    <location>
        <begin position="350"/>
        <end position="372"/>
    </location>
</feature>
<keyword evidence="2" id="KW-0812">Transmembrane</keyword>
<reference evidence="3" key="1">
    <citation type="submission" date="2021-03" db="EMBL/GenBank/DDBJ databases">
        <title>Comparative genomics and phylogenomic investigation of the class Geoglossomycetes provide insights into ecological specialization and systematics.</title>
        <authorList>
            <person name="Melie T."/>
            <person name="Pirro S."/>
            <person name="Miller A.N."/>
            <person name="Quandt A."/>
        </authorList>
    </citation>
    <scope>NUCLEOTIDE SEQUENCE</scope>
    <source>
        <strain evidence="3">GBOQ0MN5Z8</strain>
    </source>
</reference>
<comment type="caution">
    <text evidence="3">The sequence shown here is derived from an EMBL/GenBank/DDBJ whole genome shotgun (WGS) entry which is preliminary data.</text>
</comment>
<accession>A0A9P8L3S4</accession>
<evidence type="ECO:0000256" key="1">
    <source>
        <dbReference type="SAM" id="MobiDB-lite"/>
    </source>
</evidence>
<sequence length="506" mass="54340">MIVPSAAAAGSIATHGLPTPSRCLDDDEGRFFKRAAPTLNADPKDGEDLFKRSIIKTYTSYKEETQSAVPLTTVFTPPSWCASRSLSSLLGFDLPIFREPGFETLGALSSLVEADADCWPPGFKRWDVSVRKHYSSYSYDQVWIQTPAFYFSPGICPSGYYEATSSRVYATGVSTLDWDAMCCPSIETLIRGNATSSYIAHTDGSCYSNLLNTKTSIVDISLLWGSSAYGTLTYDYVYSVSTVGVTSPVSTPLTEGPFSTGIPVVAYPIHVRRPGDQSAGIGISSPTSTGQNGFNQMHLGPVKLAYFVYTIAALVGVIALCCALGCYIRRRRRRGFIPSARPRPVSRYPPANPYVPPIAAPPPPQYSPPPQPTYTSKPNEIPAVVTPPPQVMDSHVPVTTQYGLRPPVPRPNPSGVTTPPPPPAIPDAIELGTVTAPPLPEPNQQIPRELSRSNTVQVSESPVSRVNPVARAYQKKGIVKGRAPSFQVKPGTPKPATPEPSAGPGL</sequence>
<dbReference type="EMBL" id="JAGHQL010000005">
    <property type="protein sequence ID" value="KAH0545471.1"/>
    <property type="molecule type" value="Genomic_DNA"/>
</dbReference>
<evidence type="ECO:0000256" key="2">
    <source>
        <dbReference type="SAM" id="Phobius"/>
    </source>
</evidence>
<feature type="region of interest" description="Disordered" evidence="1">
    <location>
        <begin position="403"/>
        <end position="422"/>
    </location>
</feature>
<feature type="compositionally biased region" description="Polar residues" evidence="1">
    <location>
        <begin position="442"/>
        <end position="464"/>
    </location>
</feature>
<dbReference type="OrthoDB" id="4770059at2759"/>
<keyword evidence="2" id="KW-1133">Transmembrane helix</keyword>
<keyword evidence="2" id="KW-0472">Membrane</keyword>
<name>A0A9P8L3S4_9PEZI</name>
<dbReference type="AlphaFoldDB" id="A0A9P8L3S4"/>
<dbReference type="Proteomes" id="UP000698800">
    <property type="component" value="Unassembled WGS sequence"/>
</dbReference>
<organism evidence="3 4">
    <name type="scientific">Glutinoglossum americanum</name>
    <dbReference type="NCBI Taxonomy" id="1670608"/>
    <lineage>
        <taxon>Eukaryota</taxon>
        <taxon>Fungi</taxon>
        <taxon>Dikarya</taxon>
        <taxon>Ascomycota</taxon>
        <taxon>Pezizomycotina</taxon>
        <taxon>Geoglossomycetes</taxon>
        <taxon>Geoglossales</taxon>
        <taxon>Geoglossaceae</taxon>
        <taxon>Glutinoglossum</taxon>
    </lineage>
</organism>
<evidence type="ECO:0000313" key="3">
    <source>
        <dbReference type="EMBL" id="KAH0545471.1"/>
    </source>
</evidence>
<feature type="transmembrane region" description="Helical" evidence="2">
    <location>
        <begin position="304"/>
        <end position="328"/>
    </location>
</feature>
<feature type="compositionally biased region" description="Pro residues" evidence="1">
    <location>
        <begin position="406"/>
        <end position="422"/>
    </location>
</feature>
<evidence type="ECO:0000313" key="4">
    <source>
        <dbReference type="Proteomes" id="UP000698800"/>
    </source>
</evidence>
<gene>
    <name evidence="3" type="ORF">FGG08_000472</name>
</gene>
<feature type="region of interest" description="Disordered" evidence="1">
    <location>
        <begin position="339"/>
        <end position="377"/>
    </location>
</feature>
<keyword evidence="4" id="KW-1185">Reference proteome</keyword>
<feature type="region of interest" description="Disordered" evidence="1">
    <location>
        <begin position="433"/>
        <end position="506"/>
    </location>
</feature>
<protein>
    <submittedName>
        <fullName evidence="3">Uncharacterized protein</fullName>
    </submittedName>
</protein>